<name>A0A8G2EXH7_9PROT</name>
<dbReference type="Proteomes" id="UP000198615">
    <property type="component" value="Unassembled WGS sequence"/>
</dbReference>
<comment type="function">
    <text evidence="3">Required for maturation of urease via the functional incorporation of the urease nickel metallocenter.</text>
</comment>
<keyword evidence="2 3" id="KW-0143">Chaperone</keyword>
<keyword evidence="5" id="KW-1185">Reference proteome</keyword>
<sequence>MPVTTREQALQRYAGALELAVGSGRLLRSHYTPPMRLFRPYVEGGEPRTVVVANVAGGVVGGDRLSVSLDVGADEALLATTQAAEKVYRSDGAEAVLSNAYRVGAGAVLEMLSSGTILFDGSRLLRTTEIDVAAGGRFAYAETVVLGRIARGEVFSNGSLRDRIRLRRDGRLVWADDFGLDGDIAGSMAAAAGLDGAKALAMLLLVGDGAGQAVDIARAQPPIDGLRIGATALAGDCVVVRVLAQQPAAARAALAAIWSASRAVWLGRPARMPVIWSV</sequence>
<protein>
    <recommendedName>
        <fullName evidence="3">Urease accessory protein UreD</fullName>
    </recommendedName>
</protein>
<dbReference type="AlphaFoldDB" id="A0A8G2EXH7"/>
<comment type="subunit">
    <text evidence="3">UreD, UreF and UreG form a complex that acts as a GTP-hydrolysis-dependent molecular chaperone, activating the urease apoprotein by helping to assemble the nickel containing metallocenter of UreC. The UreE protein probably delivers the nickel.</text>
</comment>
<accession>A0A8G2EXH7</accession>
<evidence type="ECO:0000313" key="5">
    <source>
        <dbReference type="Proteomes" id="UP000198615"/>
    </source>
</evidence>
<comment type="subcellular location">
    <subcellularLocation>
        <location evidence="3">Cytoplasm</location>
    </subcellularLocation>
</comment>
<dbReference type="Pfam" id="PF01774">
    <property type="entry name" value="UreD"/>
    <property type="match status" value="1"/>
</dbReference>
<dbReference type="GO" id="GO:0016151">
    <property type="term" value="F:nickel cation binding"/>
    <property type="evidence" value="ECO:0007669"/>
    <property type="project" value="UniProtKB-UniRule"/>
</dbReference>
<reference evidence="4 5" key="1">
    <citation type="submission" date="2016-10" db="EMBL/GenBank/DDBJ databases">
        <authorList>
            <person name="Varghese N."/>
            <person name="Submissions S."/>
        </authorList>
    </citation>
    <scope>NUCLEOTIDE SEQUENCE [LARGE SCALE GENOMIC DNA]</scope>
    <source>
        <strain evidence="4 5">DSM 18839</strain>
    </source>
</reference>
<proteinExistence type="inferred from homology"/>
<dbReference type="PANTHER" id="PTHR33643:SF1">
    <property type="entry name" value="UREASE ACCESSORY PROTEIN D"/>
    <property type="match status" value="1"/>
</dbReference>
<evidence type="ECO:0000256" key="2">
    <source>
        <dbReference type="ARBA" id="ARBA00023186"/>
    </source>
</evidence>
<evidence type="ECO:0000256" key="3">
    <source>
        <dbReference type="HAMAP-Rule" id="MF_01384"/>
    </source>
</evidence>
<gene>
    <name evidence="3" type="primary">ureD</name>
    <name evidence="4" type="ORF">SAMN05660686_01200</name>
</gene>
<keyword evidence="3" id="KW-0963">Cytoplasm</keyword>
<dbReference type="InterPro" id="IPR002669">
    <property type="entry name" value="UreD"/>
</dbReference>
<comment type="similarity">
    <text evidence="1 3">Belongs to the UreD family.</text>
</comment>
<dbReference type="OrthoDB" id="9798842at2"/>
<evidence type="ECO:0000256" key="1">
    <source>
        <dbReference type="ARBA" id="ARBA00007177"/>
    </source>
</evidence>
<comment type="caution">
    <text evidence="4">The sequence shown here is derived from an EMBL/GenBank/DDBJ whole genome shotgun (WGS) entry which is preliminary data.</text>
</comment>
<evidence type="ECO:0000313" key="4">
    <source>
        <dbReference type="EMBL" id="SDF40633.1"/>
    </source>
</evidence>
<keyword evidence="3" id="KW-0996">Nickel insertion</keyword>
<dbReference type="PANTHER" id="PTHR33643">
    <property type="entry name" value="UREASE ACCESSORY PROTEIN D"/>
    <property type="match status" value="1"/>
</dbReference>
<dbReference type="GO" id="GO:0005737">
    <property type="term" value="C:cytoplasm"/>
    <property type="evidence" value="ECO:0007669"/>
    <property type="project" value="UniProtKB-SubCell"/>
</dbReference>
<dbReference type="HAMAP" id="MF_01384">
    <property type="entry name" value="UreD"/>
    <property type="match status" value="1"/>
</dbReference>
<organism evidence="4 5">
    <name type="scientific">Thalassobaculum litoreum DSM 18839</name>
    <dbReference type="NCBI Taxonomy" id="1123362"/>
    <lineage>
        <taxon>Bacteria</taxon>
        <taxon>Pseudomonadati</taxon>
        <taxon>Pseudomonadota</taxon>
        <taxon>Alphaproteobacteria</taxon>
        <taxon>Rhodospirillales</taxon>
        <taxon>Thalassobaculaceae</taxon>
        <taxon>Thalassobaculum</taxon>
    </lineage>
</organism>
<dbReference type="EMBL" id="FNBW01000003">
    <property type="protein sequence ID" value="SDF40633.1"/>
    <property type="molecule type" value="Genomic_DNA"/>
</dbReference>